<organism evidence="2 3">
    <name type="scientific">candidate division MSBL1 archaeon SCGC-AAA259E19</name>
    <dbReference type="NCBI Taxonomy" id="1698264"/>
    <lineage>
        <taxon>Archaea</taxon>
        <taxon>Methanobacteriati</taxon>
        <taxon>Methanobacteriota</taxon>
        <taxon>candidate division MSBL1</taxon>
    </lineage>
</organism>
<keyword evidence="1" id="KW-0812">Transmembrane</keyword>
<sequence length="158" mass="17812">MGISEIWNKLSNIKTVPKAYAIGVLLVLVVVAAYNYGYQGEELYPKRLDNESNLYPYDRGGEPLENRAPLAKENWAQYPSHENALGWITSYLTPFSSWLASETPHLGTTIVSHPGGIMDEILYYTRGLDTVFEASILMMAFLLASYLMKRERRGKSGE</sequence>
<name>A0A133ULG7_9EURY</name>
<comment type="caution">
    <text evidence="2">The sequence shown here is derived from an EMBL/GenBank/DDBJ whole genome shotgun (WGS) entry which is preliminary data.</text>
</comment>
<keyword evidence="1" id="KW-0472">Membrane</keyword>
<evidence type="ECO:0000256" key="1">
    <source>
        <dbReference type="SAM" id="Phobius"/>
    </source>
</evidence>
<evidence type="ECO:0000313" key="3">
    <source>
        <dbReference type="Proteomes" id="UP000070284"/>
    </source>
</evidence>
<protein>
    <recommendedName>
        <fullName evidence="4">NiFe hydrogenase</fullName>
    </recommendedName>
</protein>
<evidence type="ECO:0000313" key="2">
    <source>
        <dbReference type="EMBL" id="KXA95078.1"/>
    </source>
</evidence>
<dbReference type="EMBL" id="LHXO01000026">
    <property type="protein sequence ID" value="KXA95078.1"/>
    <property type="molecule type" value="Genomic_DNA"/>
</dbReference>
<gene>
    <name evidence="2" type="ORF">AKJ65_02645</name>
</gene>
<reference evidence="2 3" key="1">
    <citation type="journal article" date="2016" name="Sci. Rep.">
        <title>Metabolic traits of an uncultured archaeal lineage -MSBL1- from brine pools of the Red Sea.</title>
        <authorList>
            <person name="Mwirichia R."/>
            <person name="Alam I."/>
            <person name="Rashid M."/>
            <person name="Vinu M."/>
            <person name="Ba-Alawi W."/>
            <person name="Anthony Kamau A."/>
            <person name="Kamanda Ngugi D."/>
            <person name="Goker M."/>
            <person name="Klenk H.P."/>
            <person name="Bajic V."/>
            <person name="Stingl U."/>
        </authorList>
    </citation>
    <scope>NUCLEOTIDE SEQUENCE [LARGE SCALE GENOMIC DNA]</scope>
    <source>
        <strain evidence="2">SCGC-AAA259E19</strain>
    </source>
</reference>
<dbReference type="PIRSF" id="PIRSF019373">
    <property type="entry name" value="EhaF"/>
    <property type="match status" value="1"/>
</dbReference>
<dbReference type="InterPro" id="IPR011313">
    <property type="entry name" value="Prd_NiFe_hyd_3_EhaF"/>
</dbReference>
<dbReference type="Proteomes" id="UP000070284">
    <property type="component" value="Unassembled WGS sequence"/>
</dbReference>
<dbReference type="Pfam" id="PF09879">
    <property type="entry name" value="EhaF"/>
    <property type="match status" value="1"/>
</dbReference>
<feature type="transmembrane region" description="Helical" evidence="1">
    <location>
        <begin position="130"/>
        <end position="148"/>
    </location>
</feature>
<evidence type="ECO:0008006" key="4">
    <source>
        <dbReference type="Google" id="ProtNLM"/>
    </source>
</evidence>
<keyword evidence="3" id="KW-1185">Reference proteome</keyword>
<proteinExistence type="predicted"/>
<accession>A0A133ULG7</accession>
<feature type="transmembrane region" description="Helical" evidence="1">
    <location>
        <begin position="20"/>
        <end position="38"/>
    </location>
</feature>
<dbReference type="AlphaFoldDB" id="A0A133ULG7"/>
<keyword evidence="1" id="KW-1133">Transmembrane helix</keyword>